<dbReference type="InterPro" id="IPR023387">
    <property type="entry name" value="DUF1653-like_dom"/>
</dbReference>
<accession>A0AAV3TZB0</accession>
<dbReference type="Pfam" id="PF07866">
    <property type="entry name" value="DUF1653"/>
    <property type="match status" value="1"/>
</dbReference>
<feature type="domain" description="DUF1653" evidence="1">
    <location>
        <begin position="7"/>
        <end position="67"/>
    </location>
</feature>
<organism evidence="2 3">
    <name type="scientific">Halioxenophilus aromaticivorans</name>
    <dbReference type="NCBI Taxonomy" id="1306992"/>
    <lineage>
        <taxon>Bacteria</taxon>
        <taxon>Pseudomonadati</taxon>
        <taxon>Pseudomonadota</taxon>
        <taxon>Gammaproteobacteria</taxon>
        <taxon>Alteromonadales</taxon>
        <taxon>Alteromonadaceae</taxon>
        <taxon>Halioxenophilus</taxon>
    </lineage>
</organism>
<reference evidence="3" key="1">
    <citation type="journal article" date="2019" name="Int. J. Syst. Evol. Microbiol.">
        <title>The Global Catalogue of Microorganisms (GCM) 10K type strain sequencing project: providing services to taxonomists for standard genome sequencing and annotation.</title>
        <authorList>
            <consortium name="The Broad Institute Genomics Platform"/>
            <consortium name="The Broad Institute Genome Sequencing Center for Infectious Disease"/>
            <person name="Wu L."/>
            <person name="Ma J."/>
        </authorList>
    </citation>
    <scope>NUCLEOTIDE SEQUENCE [LARGE SCALE GENOMIC DNA]</scope>
    <source>
        <strain evidence="3">JCM 19134</strain>
    </source>
</reference>
<gene>
    <name evidence="2" type="ORF">GCM10025791_10770</name>
</gene>
<dbReference type="AlphaFoldDB" id="A0AAV3TZB0"/>
<dbReference type="InterPro" id="IPR037135">
    <property type="entry name" value="DUF1653-like_dom_sf"/>
</dbReference>
<dbReference type="Proteomes" id="UP001409585">
    <property type="component" value="Unassembled WGS sequence"/>
</dbReference>
<protein>
    <submittedName>
        <fullName evidence="2">DUF1653 domain-containing protein</fullName>
    </submittedName>
</protein>
<dbReference type="RefSeq" id="WP_345418228.1">
    <property type="nucleotide sequence ID" value="NZ_AP031496.1"/>
</dbReference>
<evidence type="ECO:0000313" key="2">
    <source>
        <dbReference type="EMBL" id="GAA4935270.1"/>
    </source>
</evidence>
<evidence type="ECO:0000313" key="3">
    <source>
        <dbReference type="Proteomes" id="UP001409585"/>
    </source>
</evidence>
<dbReference type="Gene3D" id="2.30.30.320">
    <property type="entry name" value="DUF1653-like domain"/>
    <property type="match status" value="1"/>
</dbReference>
<sequence length="91" mass="10488">MASITTGIYRHYKGNLYFVYSVARHSESEQSLVVYRCLYGRYDLWVRPLDMFTGTVDVNGEPVPRFSFVRSVNLEEQTDLLTLTSTPSITQ</sequence>
<dbReference type="EMBL" id="BAABLX010000007">
    <property type="protein sequence ID" value="GAA4935270.1"/>
    <property type="molecule type" value="Genomic_DNA"/>
</dbReference>
<keyword evidence="3" id="KW-1185">Reference proteome</keyword>
<comment type="caution">
    <text evidence="2">The sequence shown here is derived from an EMBL/GenBank/DDBJ whole genome shotgun (WGS) entry which is preliminary data.</text>
</comment>
<evidence type="ECO:0000259" key="1">
    <source>
        <dbReference type="Pfam" id="PF07866"/>
    </source>
</evidence>
<name>A0AAV3TZB0_9ALTE</name>
<proteinExistence type="predicted"/>